<feature type="compositionally biased region" description="Basic and acidic residues" evidence="1">
    <location>
        <begin position="589"/>
        <end position="603"/>
    </location>
</feature>
<dbReference type="AlphaFoldDB" id="A0ABD3MBS0"/>
<keyword evidence="3" id="KW-1185">Reference proteome</keyword>
<reference evidence="2 3" key="1">
    <citation type="submission" date="2024-10" db="EMBL/GenBank/DDBJ databases">
        <title>Updated reference genomes for cyclostephanoid diatoms.</title>
        <authorList>
            <person name="Roberts W.R."/>
            <person name="Alverson A.J."/>
        </authorList>
    </citation>
    <scope>NUCLEOTIDE SEQUENCE [LARGE SCALE GENOMIC DNA]</scope>
    <source>
        <strain evidence="2 3">AJA232-27</strain>
    </source>
</reference>
<comment type="caution">
    <text evidence="2">The sequence shown here is derived from an EMBL/GenBank/DDBJ whole genome shotgun (WGS) entry which is preliminary data.</text>
</comment>
<sequence>MVLSINIAAADADGFDATNCDENVSPLKRKSDLISPSCHATAAAASSTSSSCAATATASNEVRCPLSEINTISEHDASATSTTGEPTTSKTLASTNITYSGIKGNKFKSQNRPSKYEIEATNEKQATVNQLSEWLANETAKKNKKVPIIDRPPLSASDINLLRFQNKPRIKKSDVEATDSKRVSVKTISSWMSDDPFEQKKVRTIRTGHKIIAKSRAFEKDNAIMANRTCDIKVGSVEEKSAWLSGAFKHEGTGDDSRAAASSIAEKKVIRPYQTKSTKKEEEEANELKSVKDKKEWLSNAFTKKGSDSSSAVHHQAKSTEWQPIQQTRSFEVNNHHYDTTPSIVKSVSVDNHSHHEPIIHQTKSYDHGEESSSPEYELKSVRDKKEWLSNAFSKKEVDKGVIVGHRSKTSSEVQYPRHESTNPTHTLYQTKSLEMDHGKPAPSIEKYMSAENTQNVPMIHQTKSFDGSMKSRPFAAAAAAAAANTANTAATATNIEKDRGGATSLYQKKTSEDKTHPKETRKTVKDKQAWLSSAFKTASSSSTPATIGGAMKQHQQQTKGVVTDRHIAVDRSANATSVERQSAVAKAKPRDESKSNEETDLEKMSVADRAKWLKMAFK</sequence>
<gene>
    <name evidence="2" type="ORF">ACHAWU_001736</name>
</gene>
<dbReference type="Proteomes" id="UP001530293">
    <property type="component" value="Unassembled WGS sequence"/>
</dbReference>
<accession>A0ABD3MBS0</accession>
<protein>
    <submittedName>
        <fullName evidence="2">Uncharacterized protein</fullName>
    </submittedName>
</protein>
<evidence type="ECO:0000313" key="3">
    <source>
        <dbReference type="Proteomes" id="UP001530293"/>
    </source>
</evidence>
<feature type="compositionally biased region" description="Basic and acidic residues" evidence="1">
    <location>
        <begin position="510"/>
        <end position="529"/>
    </location>
</feature>
<feature type="region of interest" description="Disordered" evidence="1">
    <location>
        <begin position="493"/>
        <end position="603"/>
    </location>
</feature>
<evidence type="ECO:0000313" key="2">
    <source>
        <dbReference type="EMBL" id="KAL3760226.1"/>
    </source>
</evidence>
<name>A0ABD3MBS0_9STRA</name>
<organism evidence="2 3">
    <name type="scientific">Discostella pseudostelligera</name>
    <dbReference type="NCBI Taxonomy" id="259834"/>
    <lineage>
        <taxon>Eukaryota</taxon>
        <taxon>Sar</taxon>
        <taxon>Stramenopiles</taxon>
        <taxon>Ochrophyta</taxon>
        <taxon>Bacillariophyta</taxon>
        <taxon>Coscinodiscophyceae</taxon>
        <taxon>Thalassiosirophycidae</taxon>
        <taxon>Stephanodiscales</taxon>
        <taxon>Stephanodiscaceae</taxon>
        <taxon>Discostella</taxon>
    </lineage>
</organism>
<proteinExistence type="predicted"/>
<evidence type="ECO:0000256" key="1">
    <source>
        <dbReference type="SAM" id="MobiDB-lite"/>
    </source>
</evidence>
<feature type="compositionally biased region" description="Low complexity" evidence="1">
    <location>
        <begin position="533"/>
        <end position="547"/>
    </location>
</feature>
<dbReference type="EMBL" id="JALLBG020000190">
    <property type="protein sequence ID" value="KAL3760226.1"/>
    <property type="molecule type" value="Genomic_DNA"/>
</dbReference>